<accession>A0ABN7WDX3</accession>
<protein>
    <submittedName>
        <fullName evidence="1">37288_t:CDS:1</fullName>
    </submittedName>
</protein>
<evidence type="ECO:0000313" key="1">
    <source>
        <dbReference type="EMBL" id="CAG8828131.1"/>
    </source>
</evidence>
<dbReference type="Proteomes" id="UP000789901">
    <property type="component" value="Unassembled WGS sequence"/>
</dbReference>
<sequence>FLKLLQSSYMPPHKDTLSGSVLNSEIVQIVVKMDAELQKTDNLTLSLDRWTSPRGDFVYNYFLTTPSHHEYLYSIADYLGDRIIQLAATFRKIPTSNNFYSLAIVTAFKKENFVICKLVVNYYKDLHHNEKEYYELWGVVENEHIHLQKLAKTMFAIVPSQANCEQNFFILKWFSERYRTKHGLNLFIYISNVKKKLNFCDDNSVKMELHNSVFNETIFAEINGPDLRNEEDNDEKIINSTENEITMAF</sequence>
<name>A0ABN7WDX3_GIGMA</name>
<gene>
    <name evidence="1" type="ORF">GMARGA_LOCUS29611</name>
</gene>
<evidence type="ECO:0000313" key="2">
    <source>
        <dbReference type="Proteomes" id="UP000789901"/>
    </source>
</evidence>
<comment type="caution">
    <text evidence="1">The sequence shown here is derived from an EMBL/GenBank/DDBJ whole genome shotgun (WGS) entry which is preliminary data.</text>
</comment>
<proteinExistence type="predicted"/>
<organism evidence="1 2">
    <name type="scientific">Gigaspora margarita</name>
    <dbReference type="NCBI Taxonomy" id="4874"/>
    <lineage>
        <taxon>Eukaryota</taxon>
        <taxon>Fungi</taxon>
        <taxon>Fungi incertae sedis</taxon>
        <taxon>Mucoromycota</taxon>
        <taxon>Glomeromycotina</taxon>
        <taxon>Glomeromycetes</taxon>
        <taxon>Diversisporales</taxon>
        <taxon>Gigasporaceae</taxon>
        <taxon>Gigaspora</taxon>
    </lineage>
</organism>
<feature type="non-terminal residue" evidence="1">
    <location>
        <position position="1"/>
    </location>
</feature>
<reference evidence="1 2" key="1">
    <citation type="submission" date="2021-06" db="EMBL/GenBank/DDBJ databases">
        <authorList>
            <person name="Kallberg Y."/>
            <person name="Tangrot J."/>
            <person name="Rosling A."/>
        </authorList>
    </citation>
    <scope>NUCLEOTIDE SEQUENCE [LARGE SCALE GENOMIC DNA]</scope>
    <source>
        <strain evidence="1 2">120-4 pot B 10/14</strain>
    </source>
</reference>
<dbReference type="EMBL" id="CAJVQB010040190">
    <property type="protein sequence ID" value="CAG8828131.1"/>
    <property type="molecule type" value="Genomic_DNA"/>
</dbReference>
<keyword evidence="2" id="KW-1185">Reference proteome</keyword>